<proteinExistence type="evidence at transcript level"/>
<dbReference type="Pfam" id="PF02098">
    <property type="entry name" value="His_binding"/>
    <property type="match status" value="1"/>
</dbReference>
<feature type="chain" id="PRO_5004735222" evidence="1">
    <location>
        <begin position="20"/>
        <end position="186"/>
    </location>
</feature>
<dbReference type="SUPFAM" id="SSF50814">
    <property type="entry name" value="Lipocalins"/>
    <property type="match status" value="1"/>
</dbReference>
<keyword evidence="1" id="KW-0732">Signal</keyword>
<dbReference type="InterPro" id="IPR012674">
    <property type="entry name" value="Calycin"/>
</dbReference>
<evidence type="ECO:0000313" key="2">
    <source>
        <dbReference type="EMBL" id="JAB68538.1"/>
    </source>
</evidence>
<dbReference type="GO" id="GO:0030682">
    <property type="term" value="P:symbiont-mediated perturbation of host defenses"/>
    <property type="evidence" value="ECO:0007669"/>
    <property type="project" value="InterPro"/>
</dbReference>
<reference evidence="2" key="1">
    <citation type="journal article" date="2015" name="Sci. Rep.">
        <title>Tissue- and time-dependent transcription in Ixodes ricinus salivary glands and midguts when blood feeding on the vertebrate host.</title>
        <authorList>
            <person name="Kotsyfakis M."/>
            <person name="Schwarz A."/>
            <person name="Erhart J."/>
            <person name="Ribeiro J.M."/>
        </authorList>
    </citation>
    <scope>NUCLEOTIDE SEQUENCE</scope>
    <source>
        <tissue evidence="2">Salivary gland and midgut</tissue>
    </source>
</reference>
<dbReference type="GO" id="GO:0043176">
    <property type="term" value="F:amine binding"/>
    <property type="evidence" value="ECO:0007669"/>
    <property type="project" value="InterPro"/>
</dbReference>
<protein>
    <submittedName>
        <fullName evidence="2">Putative lipocal-1 1</fullName>
    </submittedName>
</protein>
<evidence type="ECO:0000256" key="1">
    <source>
        <dbReference type="SAM" id="SignalP"/>
    </source>
</evidence>
<dbReference type="EMBL" id="GANP01015930">
    <property type="protein sequence ID" value="JAB68538.1"/>
    <property type="molecule type" value="mRNA"/>
</dbReference>
<organism evidence="2">
    <name type="scientific">Ixodes ricinus</name>
    <name type="common">Common tick</name>
    <name type="synonym">Acarus ricinus</name>
    <dbReference type="NCBI Taxonomy" id="34613"/>
    <lineage>
        <taxon>Eukaryota</taxon>
        <taxon>Metazoa</taxon>
        <taxon>Ecdysozoa</taxon>
        <taxon>Arthropoda</taxon>
        <taxon>Chelicerata</taxon>
        <taxon>Arachnida</taxon>
        <taxon>Acari</taxon>
        <taxon>Parasitiformes</taxon>
        <taxon>Ixodida</taxon>
        <taxon>Ixodoidea</taxon>
        <taxon>Ixodidae</taxon>
        <taxon>Ixodinae</taxon>
        <taxon>Ixodes</taxon>
    </lineage>
</organism>
<name>V5H6Z5_IXORI</name>
<accession>V5H6Z5</accession>
<sequence>MSLVFFAIAAFSIFRCGSATSNYPEMNPELGKYQDASAVFPLSETWYAAYRNYENDPAFGTSKCLRFSETESEEDGGYPVVAQYGQETKSLDGRITLESSEGYNTKNLIVLHPEGQDQSLTLFVSYLDPGKCGINRNLYVDENACTVFVPESQLGKNTTCCDFVYDLLCGTTKHQIYDSSCDKQDK</sequence>
<feature type="signal peptide" evidence="1">
    <location>
        <begin position="1"/>
        <end position="19"/>
    </location>
</feature>
<dbReference type="Gene3D" id="2.40.128.20">
    <property type="match status" value="1"/>
</dbReference>
<dbReference type="InterPro" id="IPR002970">
    <property type="entry name" value="Tick_his-bd"/>
</dbReference>
<dbReference type="AlphaFoldDB" id="V5H6Z5"/>